<evidence type="ECO:0000256" key="2">
    <source>
        <dbReference type="ARBA" id="ARBA00023242"/>
    </source>
</evidence>
<dbReference type="EMBL" id="WUAV01000005">
    <property type="protein sequence ID" value="KAF1754514.1"/>
    <property type="molecule type" value="Genomic_DNA"/>
</dbReference>
<reference evidence="5 6" key="1">
    <citation type="submission" date="2019-12" db="EMBL/GenBank/DDBJ databases">
        <title>Chromosome-level assembly of the Caenorhabditis remanei genome.</title>
        <authorList>
            <person name="Teterina A.A."/>
            <person name="Willis J.H."/>
            <person name="Phillips P.C."/>
        </authorList>
    </citation>
    <scope>NUCLEOTIDE SEQUENCE [LARGE SCALE GENOMIC DNA]</scope>
    <source>
        <strain evidence="5 6">PX506</strain>
        <tissue evidence="5">Whole organism</tissue>
    </source>
</reference>
<comment type="subcellular location">
    <subcellularLocation>
        <location evidence="1">Nucleus</location>
    </subcellularLocation>
</comment>
<feature type="domain" description="JmjC" evidence="4">
    <location>
        <begin position="4"/>
        <end position="125"/>
    </location>
</feature>
<dbReference type="GeneID" id="78777097"/>
<protein>
    <recommendedName>
        <fullName evidence="4">JmjC domain-containing protein</fullName>
    </recommendedName>
</protein>
<keyword evidence="2" id="KW-0539">Nucleus</keyword>
<dbReference type="PANTHER" id="PTHR14017">
    <property type="entry name" value="LYSINE-SPECIFIC DEMETHYLASE"/>
    <property type="match status" value="1"/>
</dbReference>
<comment type="similarity">
    <text evidence="3">Belongs to the UTX family.</text>
</comment>
<dbReference type="GO" id="GO:0000978">
    <property type="term" value="F:RNA polymerase II cis-regulatory region sequence-specific DNA binding"/>
    <property type="evidence" value="ECO:0007669"/>
    <property type="project" value="TreeGrafter"/>
</dbReference>
<dbReference type="GO" id="GO:0071558">
    <property type="term" value="F:histone H3K27me2/H3K27me3 demethylase activity"/>
    <property type="evidence" value="ECO:0007669"/>
    <property type="project" value="TreeGrafter"/>
</dbReference>
<dbReference type="RefSeq" id="XP_053582915.1">
    <property type="nucleotide sequence ID" value="XM_053734002.1"/>
</dbReference>
<dbReference type="PANTHER" id="PTHR14017:SF14">
    <property type="entry name" value="JMJC DOMAIN-CONTAINING PROTEIN"/>
    <property type="match status" value="1"/>
</dbReference>
<proteinExistence type="inferred from homology"/>
<dbReference type="Gene3D" id="2.60.120.650">
    <property type="entry name" value="Cupin"/>
    <property type="match status" value="1"/>
</dbReference>
<accession>A0A6A5GIA0</accession>
<dbReference type="GO" id="GO:0010468">
    <property type="term" value="P:regulation of gene expression"/>
    <property type="evidence" value="ECO:0007669"/>
    <property type="project" value="TreeGrafter"/>
</dbReference>
<sequence length="192" mass="21607">MQDPVQKQISKFVEILRPKEGMMKLVKDKILGVNEMQCFVKSPGSRTPAHQDNQLVASVNLNMGPGECVWICVSMIYAAILEKLMNKKKNQPLPYKANGYCVNAAWNVAEMCPVQLAAVAYTHDNNVELQYGTLLPMIYDVLLEIAQQEGHPELKNLASGNGTTAKMFKEKQQSTTERREKISRRFSTIANF</sequence>
<dbReference type="SMART" id="SM00558">
    <property type="entry name" value="JmjC"/>
    <property type="match status" value="1"/>
</dbReference>
<dbReference type="InterPro" id="IPR051630">
    <property type="entry name" value="Corepressor-Demethylase"/>
</dbReference>
<dbReference type="GO" id="GO:0031490">
    <property type="term" value="F:chromatin DNA binding"/>
    <property type="evidence" value="ECO:0007669"/>
    <property type="project" value="TreeGrafter"/>
</dbReference>
<dbReference type="KEGG" id="crq:GCK72_021077"/>
<evidence type="ECO:0000256" key="1">
    <source>
        <dbReference type="ARBA" id="ARBA00004123"/>
    </source>
</evidence>
<organism evidence="5 6">
    <name type="scientific">Caenorhabditis remanei</name>
    <name type="common">Caenorhabditis vulgaris</name>
    <dbReference type="NCBI Taxonomy" id="31234"/>
    <lineage>
        <taxon>Eukaryota</taxon>
        <taxon>Metazoa</taxon>
        <taxon>Ecdysozoa</taxon>
        <taxon>Nematoda</taxon>
        <taxon>Chromadorea</taxon>
        <taxon>Rhabditida</taxon>
        <taxon>Rhabditina</taxon>
        <taxon>Rhabditomorpha</taxon>
        <taxon>Rhabditoidea</taxon>
        <taxon>Rhabditidae</taxon>
        <taxon>Peloderinae</taxon>
        <taxon>Caenorhabditis</taxon>
    </lineage>
</organism>
<dbReference type="InterPro" id="IPR003347">
    <property type="entry name" value="JmjC_dom"/>
</dbReference>
<dbReference type="GO" id="GO:0044666">
    <property type="term" value="C:MLL3/4 complex"/>
    <property type="evidence" value="ECO:0007669"/>
    <property type="project" value="TreeGrafter"/>
</dbReference>
<dbReference type="SUPFAM" id="SSF51197">
    <property type="entry name" value="Clavaminate synthase-like"/>
    <property type="match status" value="1"/>
</dbReference>
<dbReference type="Pfam" id="PF02373">
    <property type="entry name" value="JmjC"/>
    <property type="match status" value="1"/>
</dbReference>
<evidence type="ECO:0000313" key="6">
    <source>
        <dbReference type="Proteomes" id="UP000483820"/>
    </source>
</evidence>
<name>A0A6A5GIA0_CAERE</name>
<dbReference type="Proteomes" id="UP000483820">
    <property type="component" value="Chromosome V"/>
</dbReference>
<dbReference type="CTD" id="78777097"/>
<dbReference type="AlphaFoldDB" id="A0A6A5GIA0"/>
<gene>
    <name evidence="5" type="ORF">GCK72_021077</name>
</gene>
<evidence type="ECO:0000313" key="5">
    <source>
        <dbReference type="EMBL" id="KAF1754514.1"/>
    </source>
</evidence>
<comment type="caution">
    <text evidence="5">The sequence shown here is derived from an EMBL/GenBank/DDBJ whole genome shotgun (WGS) entry which is preliminary data.</text>
</comment>
<evidence type="ECO:0000259" key="4">
    <source>
        <dbReference type="SMART" id="SM00558"/>
    </source>
</evidence>
<evidence type="ECO:0000256" key="3">
    <source>
        <dbReference type="ARBA" id="ARBA00034483"/>
    </source>
</evidence>